<dbReference type="InterPro" id="IPR014710">
    <property type="entry name" value="RmlC-like_jellyroll"/>
</dbReference>
<dbReference type="GO" id="GO:0008880">
    <property type="term" value="F:glucuronate isomerase activity"/>
    <property type="evidence" value="ECO:0007669"/>
    <property type="project" value="InterPro"/>
</dbReference>
<dbReference type="PIRSF" id="PIRSF036628">
    <property type="entry name" value="IolB"/>
    <property type="match status" value="1"/>
</dbReference>
<organism evidence="2 3">
    <name type="scientific">Plasticicumulans lactativorans</name>
    <dbReference type="NCBI Taxonomy" id="1133106"/>
    <lineage>
        <taxon>Bacteria</taxon>
        <taxon>Pseudomonadati</taxon>
        <taxon>Pseudomonadota</taxon>
        <taxon>Gammaproteobacteria</taxon>
        <taxon>Candidatus Competibacteraceae</taxon>
        <taxon>Plasticicumulans</taxon>
    </lineage>
</organism>
<dbReference type="PANTHER" id="PTHR39193:SF1">
    <property type="entry name" value="5-DEOXY-GLUCURONATE ISOMERASE"/>
    <property type="match status" value="1"/>
</dbReference>
<dbReference type="AlphaFoldDB" id="A0A4R2KYE0"/>
<evidence type="ECO:0000313" key="2">
    <source>
        <dbReference type="EMBL" id="TCO79671.1"/>
    </source>
</evidence>
<dbReference type="SUPFAM" id="SSF51182">
    <property type="entry name" value="RmlC-like cupins"/>
    <property type="match status" value="1"/>
</dbReference>
<dbReference type="GO" id="GO:0019310">
    <property type="term" value="P:inositol catabolic process"/>
    <property type="evidence" value="ECO:0007669"/>
    <property type="project" value="InterPro"/>
</dbReference>
<dbReference type="RefSeq" id="WP_132544552.1">
    <property type="nucleotide sequence ID" value="NZ_SLWY01000018.1"/>
</dbReference>
<dbReference type="PANTHER" id="PTHR39193">
    <property type="entry name" value="5-DEOXY-GLUCURONATE ISOMERASE"/>
    <property type="match status" value="1"/>
</dbReference>
<dbReference type="InterPro" id="IPR024203">
    <property type="entry name" value="Deoxy-glucuronate_isom_IolB"/>
</dbReference>
<dbReference type="OrthoDB" id="6121073at2"/>
<dbReference type="Pfam" id="PF04962">
    <property type="entry name" value="KduI"/>
    <property type="match status" value="1"/>
</dbReference>
<reference evidence="2 3" key="1">
    <citation type="submission" date="2019-03" db="EMBL/GenBank/DDBJ databases">
        <title>Genomic Encyclopedia of Type Strains, Phase IV (KMG-IV): sequencing the most valuable type-strain genomes for metagenomic binning, comparative biology and taxonomic classification.</title>
        <authorList>
            <person name="Goeker M."/>
        </authorList>
    </citation>
    <scope>NUCLEOTIDE SEQUENCE [LARGE SCALE GENOMIC DNA]</scope>
    <source>
        <strain evidence="2 3">DSM 25287</strain>
    </source>
</reference>
<dbReference type="InterPro" id="IPR021120">
    <property type="entry name" value="KduI/IolB_isomerase"/>
</dbReference>
<dbReference type="NCBIfam" id="TIGR04378">
    <property type="entry name" value="myo_inos_iolB"/>
    <property type="match status" value="1"/>
</dbReference>
<evidence type="ECO:0000313" key="3">
    <source>
        <dbReference type="Proteomes" id="UP000295765"/>
    </source>
</evidence>
<dbReference type="Proteomes" id="UP000295765">
    <property type="component" value="Unassembled WGS sequence"/>
</dbReference>
<gene>
    <name evidence="2" type="ORF">EV699_11857</name>
</gene>
<evidence type="ECO:0000256" key="1">
    <source>
        <dbReference type="ARBA" id="ARBA00023235"/>
    </source>
</evidence>
<keyword evidence="1 2" id="KW-0413">Isomerase</keyword>
<proteinExistence type="predicted"/>
<keyword evidence="3" id="KW-1185">Reference proteome</keyword>
<protein>
    <submittedName>
        <fullName evidence="2">5-deoxyglucuronate isomerase</fullName>
    </submittedName>
</protein>
<sequence>MIEPLLLKGRPRPDSTCTMRVDPAASGLRHAGLEVHRLAAGTRLRRETGAREVCAVLLAGRADVRTEGGAWQGIGARQHLFERSRPHAVYAACDDCLEITALGEVEVALASAPARTRRPARLIVPEAIAVEERGHGDTQRTIHRVFWEQDAADALLVAEVFTPAGHWSSYPPHKHDHEAPPEESQLEEIYYFRCDPPQGFAFQRVYAADGRFDASFSPGDGDVVTVPGGYHPVAAAPGYHLYYLNVMAGASRRWCISHDPRHAWLHQRPRA</sequence>
<dbReference type="InterPro" id="IPR011051">
    <property type="entry name" value="RmlC_Cupin_sf"/>
</dbReference>
<name>A0A4R2KYE0_9GAMM</name>
<dbReference type="Gene3D" id="2.60.120.10">
    <property type="entry name" value="Jelly Rolls"/>
    <property type="match status" value="2"/>
</dbReference>
<accession>A0A4R2KYE0</accession>
<comment type="caution">
    <text evidence="2">The sequence shown here is derived from an EMBL/GenBank/DDBJ whole genome shotgun (WGS) entry which is preliminary data.</text>
</comment>
<dbReference type="EMBL" id="SLWY01000018">
    <property type="protein sequence ID" value="TCO79671.1"/>
    <property type="molecule type" value="Genomic_DNA"/>
</dbReference>